<dbReference type="EMBL" id="OIVN01005190">
    <property type="protein sequence ID" value="SPD21308.1"/>
    <property type="molecule type" value="Genomic_DNA"/>
</dbReference>
<feature type="region of interest" description="Disordered" evidence="1">
    <location>
        <begin position="219"/>
        <end position="263"/>
    </location>
</feature>
<evidence type="ECO:0000256" key="2">
    <source>
        <dbReference type="SAM" id="Phobius"/>
    </source>
</evidence>
<evidence type="ECO:0000256" key="1">
    <source>
        <dbReference type="SAM" id="MobiDB-lite"/>
    </source>
</evidence>
<keyword evidence="2" id="KW-1133">Transmembrane helix</keyword>
<keyword evidence="2" id="KW-0472">Membrane</keyword>
<protein>
    <submittedName>
        <fullName evidence="3">Uncharacterized protein</fullName>
    </submittedName>
</protein>
<proteinExistence type="predicted"/>
<reference evidence="3" key="1">
    <citation type="submission" date="2018-02" db="EMBL/GenBank/DDBJ databases">
        <authorList>
            <person name="Cohen D.B."/>
            <person name="Kent A.D."/>
        </authorList>
    </citation>
    <scope>NUCLEOTIDE SEQUENCE</scope>
</reference>
<keyword evidence="2" id="KW-0812">Transmembrane</keyword>
<organism evidence="3">
    <name type="scientific">Fagus sylvatica</name>
    <name type="common">Beechnut</name>
    <dbReference type="NCBI Taxonomy" id="28930"/>
    <lineage>
        <taxon>Eukaryota</taxon>
        <taxon>Viridiplantae</taxon>
        <taxon>Streptophyta</taxon>
        <taxon>Embryophyta</taxon>
        <taxon>Tracheophyta</taxon>
        <taxon>Spermatophyta</taxon>
        <taxon>Magnoliopsida</taxon>
        <taxon>eudicotyledons</taxon>
        <taxon>Gunneridae</taxon>
        <taxon>Pentapetalae</taxon>
        <taxon>rosids</taxon>
        <taxon>fabids</taxon>
        <taxon>Fagales</taxon>
        <taxon>Fagaceae</taxon>
        <taxon>Fagus</taxon>
    </lineage>
</organism>
<name>A0A2N9IA92_FAGSY</name>
<evidence type="ECO:0000313" key="3">
    <source>
        <dbReference type="EMBL" id="SPD21308.1"/>
    </source>
</evidence>
<sequence length="378" mass="42036">MERQESTIKKDKRKTQISVGGGDGIGGMLVLGGALAVAGLIFFFTIKNRRRDANKEPNIHKCVTKESKKNFSGKKEDEGREGLRFLSQTSSSTTHNSCFMRYGTSEISVAHIDPSETILVHTKSLIMEEKPMTEISKEKEDTLSGPQEIILSDDSKPESIASCDDCGVNQECSLLASERTILIEKTLEKNDFNLEAMITVKVGKQDEEYLTAYAEEMAVQEDSPMQSAEEEEEKDEDEEEEWAAEKGEESSEGTGDSSMESNDEVWPAELITEKSSQELKKTHRNFLLQNPQATTKEEEEDNTVKAEEYGSSDSSNDADIFYDSSDESETTEEPVMSVREKKPVNGEEAASTLIKVENLDFLNVIARAADSATFFHPS</sequence>
<accession>A0A2N9IA92</accession>
<feature type="region of interest" description="Disordered" evidence="1">
    <location>
        <begin position="277"/>
        <end position="345"/>
    </location>
</feature>
<gene>
    <name evidence="3" type="ORF">FSB_LOCUS49190</name>
</gene>
<dbReference type="AlphaFoldDB" id="A0A2N9IA92"/>
<feature type="transmembrane region" description="Helical" evidence="2">
    <location>
        <begin position="25"/>
        <end position="46"/>
    </location>
</feature>
<feature type="compositionally biased region" description="Acidic residues" evidence="1">
    <location>
        <begin position="228"/>
        <end position="242"/>
    </location>
</feature>